<gene>
    <name evidence="4" type="ORF">ACFQZW_01345</name>
</gene>
<dbReference type="PANTHER" id="PTHR30576">
    <property type="entry name" value="COLANIC BIOSYNTHESIS UDP-GLUCOSE LIPID CARRIER TRANSFERASE"/>
    <property type="match status" value="1"/>
</dbReference>
<evidence type="ECO:0000256" key="1">
    <source>
        <dbReference type="ARBA" id="ARBA00006464"/>
    </source>
</evidence>
<reference evidence="5" key="1">
    <citation type="journal article" date="2019" name="Int. J. Syst. Evol. Microbiol.">
        <title>The Global Catalogue of Microorganisms (GCM) 10K type strain sequencing project: providing services to taxonomists for standard genome sequencing and annotation.</title>
        <authorList>
            <consortium name="The Broad Institute Genomics Platform"/>
            <consortium name="The Broad Institute Genome Sequencing Center for Infectious Disease"/>
            <person name="Wu L."/>
            <person name="Ma J."/>
        </authorList>
    </citation>
    <scope>NUCLEOTIDE SEQUENCE [LARGE SCALE GENOMIC DNA]</scope>
    <source>
        <strain evidence="5">CCUG 60022</strain>
    </source>
</reference>
<keyword evidence="5" id="KW-1185">Reference proteome</keyword>
<sequence>MFLKRIFDVVLAIVSLTIGWPFIIIIWLMAGVDTNSNGIFIQNRVGQFGKQFKIFKFRTLHLNTNKISKVGAFFRKYKLDETPQLINILIGNMSFVGPRPDLPGYYDALKGENIKILQLKPGLISEAALKYANEEDLLAKQTNPLKYNDEVLFPEKVHLNLNYYYNQSFWGDIKLICKSIKVLLNPHL</sequence>
<evidence type="ECO:0000256" key="2">
    <source>
        <dbReference type="SAM" id="Phobius"/>
    </source>
</evidence>
<dbReference type="GO" id="GO:0016740">
    <property type="term" value="F:transferase activity"/>
    <property type="evidence" value="ECO:0007669"/>
    <property type="project" value="UniProtKB-KW"/>
</dbReference>
<accession>A0ABW2Z1H4</accession>
<feature type="domain" description="Bacterial sugar transferase" evidence="3">
    <location>
        <begin position="4"/>
        <end position="184"/>
    </location>
</feature>
<organism evidence="4 5">
    <name type="scientific">Lutibacter aestuarii</name>
    <dbReference type="NCBI Taxonomy" id="861111"/>
    <lineage>
        <taxon>Bacteria</taxon>
        <taxon>Pseudomonadati</taxon>
        <taxon>Bacteroidota</taxon>
        <taxon>Flavobacteriia</taxon>
        <taxon>Flavobacteriales</taxon>
        <taxon>Flavobacteriaceae</taxon>
        <taxon>Lutibacter</taxon>
    </lineage>
</organism>
<comment type="caution">
    <text evidence="4">The sequence shown here is derived from an EMBL/GenBank/DDBJ whole genome shotgun (WGS) entry which is preliminary data.</text>
</comment>
<keyword evidence="4" id="KW-0808">Transferase</keyword>
<comment type="similarity">
    <text evidence="1">Belongs to the bacterial sugar transferase family.</text>
</comment>
<dbReference type="Pfam" id="PF02397">
    <property type="entry name" value="Bac_transf"/>
    <property type="match status" value="1"/>
</dbReference>
<feature type="transmembrane region" description="Helical" evidence="2">
    <location>
        <begin position="7"/>
        <end position="30"/>
    </location>
</feature>
<keyword evidence="2" id="KW-0812">Transmembrane</keyword>
<dbReference type="Proteomes" id="UP001597032">
    <property type="component" value="Unassembled WGS sequence"/>
</dbReference>
<protein>
    <submittedName>
        <fullName evidence="4">Sugar transferase</fullName>
    </submittedName>
</protein>
<keyword evidence="2" id="KW-0472">Membrane</keyword>
<proteinExistence type="inferred from homology"/>
<evidence type="ECO:0000313" key="5">
    <source>
        <dbReference type="Proteomes" id="UP001597032"/>
    </source>
</evidence>
<dbReference type="EMBL" id="JBHTIC010000002">
    <property type="protein sequence ID" value="MFD0760718.1"/>
    <property type="molecule type" value="Genomic_DNA"/>
</dbReference>
<dbReference type="InterPro" id="IPR003362">
    <property type="entry name" value="Bact_transf"/>
</dbReference>
<evidence type="ECO:0000259" key="3">
    <source>
        <dbReference type="Pfam" id="PF02397"/>
    </source>
</evidence>
<keyword evidence="2" id="KW-1133">Transmembrane helix</keyword>
<evidence type="ECO:0000313" key="4">
    <source>
        <dbReference type="EMBL" id="MFD0760718.1"/>
    </source>
</evidence>
<dbReference type="PANTHER" id="PTHR30576:SF20">
    <property type="entry name" value="QUINOVOSAMINEPHOSPHOTRANSFERAE-RELATED"/>
    <property type="match status" value="1"/>
</dbReference>
<dbReference type="RefSeq" id="WP_298263672.1">
    <property type="nucleotide sequence ID" value="NZ_JBHTIC010000002.1"/>
</dbReference>
<name>A0ABW2Z1H4_9FLAO</name>